<feature type="chain" id="PRO_5028169556" evidence="1">
    <location>
        <begin position="25"/>
        <end position="66"/>
    </location>
</feature>
<dbReference type="SMR" id="A0A6Q7H017"/>
<accession>A0A6Q7H017</accession>
<dbReference type="Pfam" id="PF08131">
    <property type="entry name" value="Defensin_3"/>
    <property type="match status" value="1"/>
</dbReference>
<dbReference type="Ensembl" id="ENSOANT00000002833.3">
    <property type="protein sequence ID" value="ENSOANP00000002832.3"/>
    <property type="gene ID" value="ENSOANG00000001780.3"/>
</dbReference>
<protein>
    <submittedName>
        <fullName evidence="2">Defensin-like peptide 2/4</fullName>
    </submittedName>
</protein>
<proteinExistence type="predicted"/>
<dbReference type="Proteomes" id="UP000002279">
    <property type="component" value="Chromosome X2"/>
</dbReference>
<dbReference type="Gene3D" id="2.20.20.10">
    <property type="entry name" value="Anthopleurin-A"/>
    <property type="match status" value="1"/>
</dbReference>
<reference evidence="2" key="2">
    <citation type="submission" date="2025-08" db="UniProtKB">
        <authorList>
            <consortium name="Ensembl"/>
        </authorList>
    </citation>
    <scope>IDENTIFICATION</scope>
    <source>
        <strain evidence="2">Glennie</strain>
    </source>
</reference>
<organism evidence="2 3">
    <name type="scientific">Ornithorhynchus anatinus</name>
    <name type="common">Duckbill platypus</name>
    <dbReference type="NCBI Taxonomy" id="9258"/>
    <lineage>
        <taxon>Eukaryota</taxon>
        <taxon>Metazoa</taxon>
        <taxon>Chordata</taxon>
        <taxon>Craniata</taxon>
        <taxon>Vertebrata</taxon>
        <taxon>Euteleostomi</taxon>
        <taxon>Mammalia</taxon>
        <taxon>Monotremata</taxon>
        <taxon>Ornithorhynchidae</taxon>
        <taxon>Ornithorhynchus</taxon>
    </lineage>
</organism>
<evidence type="ECO:0000313" key="3">
    <source>
        <dbReference type="Proteomes" id="UP000002279"/>
    </source>
</evidence>
<dbReference type="InterPro" id="IPR012553">
    <property type="entry name" value="Defensin_3"/>
</dbReference>
<dbReference type="SUPFAM" id="SSF57392">
    <property type="entry name" value="Defensin-like"/>
    <property type="match status" value="1"/>
</dbReference>
<evidence type="ECO:0000313" key="2">
    <source>
        <dbReference type="Ensembl" id="ENSOANP00000002832.3"/>
    </source>
</evidence>
<dbReference type="AlphaFoldDB" id="A0A6Q7H017"/>
<sequence length="66" mass="7491">MRLAYLLLLLVAVLFQAGGGSVEAFVQHRPRDCESINGVCRHKDTVNCREIFLADCYSDEQKCCRK</sequence>
<keyword evidence="1" id="KW-0732">Signal</keyword>
<reference evidence="2" key="3">
    <citation type="submission" date="2025-09" db="UniProtKB">
        <authorList>
            <consortium name="Ensembl"/>
        </authorList>
    </citation>
    <scope>IDENTIFICATION</scope>
    <source>
        <strain evidence="2">Glennie</strain>
    </source>
</reference>
<reference evidence="2 3" key="1">
    <citation type="journal article" date="2008" name="Nature">
        <title>Genome analysis of the platypus reveals unique signatures of evolution.</title>
        <authorList>
            <person name="Warren W.C."/>
            <person name="Hillier L.W."/>
            <person name="Marshall Graves J.A."/>
            <person name="Birney E."/>
            <person name="Ponting C.P."/>
            <person name="Grutzner F."/>
            <person name="Belov K."/>
            <person name="Miller W."/>
            <person name="Clarke L."/>
            <person name="Chinwalla A.T."/>
            <person name="Yang S.P."/>
            <person name="Heger A."/>
            <person name="Locke D.P."/>
            <person name="Miethke P."/>
            <person name="Waters P.D."/>
            <person name="Veyrunes F."/>
            <person name="Fulton L."/>
            <person name="Fulton B."/>
            <person name="Graves T."/>
            <person name="Wallis J."/>
            <person name="Puente X.S."/>
            <person name="Lopez-Otin C."/>
            <person name="Ordonez G.R."/>
            <person name="Eichler E.E."/>
            <person name="Chen L."/>
            <person name="Cheng Z."/>
            <person name="Deakin J.E."/>
            <person name="Alsop A."/>
            <person name="Thompson K."/>
            <person name="Kirby P."/>
            <person name="Papenfuss A.T."/>
            <person name="Wakefield M.J."/>
            <person name="Olender T."/>
            <person name="Lancet D."/>
            <person name="Huttley G.A."/>
            <person name="Smit A.F."/>
            <person name="Pask A."/>
            <person name="Temple-Smith P."/>
            <person name="Batzer M.A."/>
            <person name="Walker J.A."/>
            <person name="Konkel M.K."/>
            <person name="Harris R.S."/>
            <person name="Whittington C.M."/>
            <person name="Wong E.S."/>
            <person name="Gemmell N.J."/>
            <person name="Buschiazzo E."/>
            <person name="Vargas Jentzsch I.M."/>
            <person name="Merkel A."/>
            <person name="Schmitz J."/>
            <person name="Zemann A."/>
            <person name="Churakov G."/>
            <person name="Kriegs J.O."/>
            <person name="Brosius J."/>
            <person name="Murchison E.P."/>
            <person name="Sachidanandam R."/>
            <person name="Smith C."/>
            <person name="Hannon G.J."/>
            <person name="Tsend-Ayush E."/>
            <person name="McMillan D."/>
            <person name="Attenborough R."/>
            <person name="Rens W."/>
            <person name="Ferguson-Smith M."/>
            <person name="Lefevre C.M."/>
            <person name="Sharp J.A."/>
            <person name="Nicholas K.R."/>
            <person name="Ray D.A."/>
            <person name="Kube M."/>
            <person name="Reinhardt R."/>
            <person name="Pringle T.H."/>
            <person name="Taylor J."/>
            <person name="Jones R.C."/>
            <person name="Nixon B."/>
            <person name="Dacheux J.L."/>
            <person name="Niwa H."/>
            <person name="Sekita Y."/>
            <person name="Huang X."/>
            <person name="Stark A."/>
            <person name="Kheradpour P."/>
            <person name="Kellis M."/>
            <person name="Flicek P."/>
            <person name="Chen Y."/>
            <person name="Webber C."/>
            <person name="Hardison R."/>
            <person name="Nelson J."/>
            <person name="Hallsworth-Pepin K."/>
            <person name="Delehaunty K."/>
            <person name="Markovic C."/>
            <person name="Minx P."/>
            <person name="Feng Y."/>
            <person name="Kremitzki C."/>
            <person name="Mitreva M."/>
            <person name="Glasscock J."/>
            <person name="Wylie T."/>
            <person name="Wohldmann P."/>
            <person name="Thiru P."/>
            <person name="Nhan M.N."/>
            <person name="Pohl C.S."/>
            <person name="Smith S.M."/>
            <person name="Hou S."/>
            <person name="Nefedov M."/>
            <person name="de Jong P.J."/>
            <person name="Renfree M.B."/>
            <person name="Mardis E.R."/>
            <person name="Wilson R.K."/>
        </authorList>
    </citation>
    <scope>NUCLEOTIDE SEQUENCE [LARGE SCALE GENOMIC DNA]</scope>
    <source>
        <strain evidence="2 3">Glennie</strain>
    </source>
</reference>
<feature type="signal peptide" evidence="1">
    <location>
        <begin position="1"/>
        <end position="24"/>
    </location>
</feature>
<dbReference type="GO" id="GO:0005576">
    <property type="term" value="C:extracellular region"/>
    <property type="evidence" value="ECO:0007669"/>
    <property type="project" value="InterPro"/>
</dbReference>
<dbReference type="Bgee" id="ENSOANG00000001780">
    <property type="expression patterns" value="Expressed in testis and 4 other cell types or tissues"/>
</dbReference>
<evidence type="ECO:0000256" key="1">
    <source>
        <dbReference type="SAM" id="SignalP"/>
    </source>
</evidence>
<name>A0A6Q7H017_ORNAN</name>
<dbReference type="InterPro" id="IPR023355">
    <property type="entry name" value="Myo_ane_neurotoxin_sf"/>
</dbReference>
<keyword evidence="3" id="KW-1185">Reference proteome</keyword>